<keyword evidence="4" id="KW-0325">Glycoprotein</keyword>
<dbReference type="InterPro" id="IPR007110">
    <property type="entry name" value="Ig-like_dom"/>
</dbReference>
<feature type="chain" id="PRO_5042266302" description="Deleted in malignant brain tumors 1 protein-like" evidence="9">
    <location>
        <begin position="22"/>
        <end position="537"/>
    </location>
</feature>
<dbReference type="FunFam" id="2.60.40.10:FF:000033">
    <property type="entry name" value="Killer cell immunoglobulin-like receptor"/>
    <property type="match status" value="1"/>
</dbReference>
<feature type="domain" description="SRCR" evidence="10">
    <location>
        <begin position="127"/>
        <end position="227"/>
    </location>
</feature>
<dbReference type="Pfam" id="PF00047">
    <property type="entry name" value="ig"/>
    <property type="match status" value="1"/>
</dbReference>
<name>A0AAD7SKN3_9TELE</name>
<evidence type="ECO:0000313" key="13">
    <source>
        <dbReference type="Proteomes" id="UP001221898"/>
    </source>
</evidence>
<dbReference type="SMART" id="SM00202">
    <property type="entry name" value="SR"/>
    <property type="match status" value="2"/>
</dbReference>
<dbReference type="InterPro" id="IPR036772">
    <property type="entry name" value="SRCR-like_dom_sf"/>
</dbReference>
<feature type="disulfide bond" evidence="6">
    <location>
        <begin position="196"/>
        <end position="206"/>
    </location>
</feature>
<organism evidence="12 13">
    <name type="scientific">Aldrovandia affinis</name>
    <dbReference type="NCBI Taxonomy" id="143900"/>
    <lineage>
        <taxon>Eukaryota</taxon>
        <taxon>Metazoa</taxon>
        <taxon>Chordata</taxon>
        <taxon>Craniata</taxon>
        <taxon>Vertebrata</taxon>
        <taxon>Euteleostomi</taxon>
        <taxon>Actinopterygii</taxon>
        <taxon>Neopterygii</taxon>
        <taxon>Teleostei</taxon>
        <taxon>Notacanthiformes</taxon>
        <taxon>Halosauridae</taxon>
        <taxon>Aldrovandia</taxon>
    </lineage>
</organism>
<dbReference type="FunFam" id="3.10.250.10:FF:000006">
    <property type="entry name" value="neurotrypsin isoform X2"/>
    <property type="match status" value="1"/>
</dbReference>
<keyword evidence="8" id="KW-0812">Transmembrane</keyword>
<feature type="disulfide bond" evidence="6">
    <location>
        <begin position="152"/>
        <end position="216"/>
    </location>
</feature>
<dbReference type="SMART" id="SM00409">
    <property type="entry name" value="IG"/>
    <property type="match status" value="2"/>
</dbReference>
<dbReference type="PANTHER" id="PTHR48071:SF27">
    <property type="entry name" value="SCAVENGER RECEPTOR CYSTEINE-RICH TYPE 1 PROTEIN M130-LIKE"/>
    <property type="match status" value="1"/>
</dbReference>
<evidence type="ECO:0000256" key="9">
    <source>
        <dbReference type="SAM" id="SignalP"/>
    </source>
</evidence>
<evidence type="ECO:0000256" key="7">
    <source>
        <dbReference type="SAM" id="MobiDB-lite"/>
    </source>
</evidence>
<dbReference type="Pfam" id="PF00530">
    <property type="entry name" value="SRCR"/>
    <property type="match status" value="2"/>
</dbReference>
<dbReference type="Gene3D" id="2.60.40.10">
    <property type="entry name" value="Immunoglobulins"/>
    <property type="match status" value="2"/>
</dbReference>
<dbReference type="InterPro" id="IPR013151">
    <property type="entry name" value="Immunoglobulin_dom"/>
</dbReference>
<feature type="domain" description="SRCR" evidence="10">
    <location>
        <begin position="24"/>
        <end position="124"/>
    </location>
</feature>
<dbReference type="InterPro" id="IPR003599">
    <property type="entry name" value="Ig_sub"/>
</dbReference>
<protein>
    <recommendedName>
        <fullName evidence="14">Deleted in malignant brain tumors 1 protein-like</fullName>
    </recommendedName>
</protein>
<keyword evidence="8" id="KW-0472">Membrane</keyword>
<dbReference type="Proteomes" id="UP001221898">
    <property type="component" value="Unassembled WGS sequence"/>
</dbReference>
<feature type="signal peptide" evidence="9">
    <location>
        <begin position="1"/>
        <end position="21"/>
    </location>
</feature>
<feature type="disulfide bond" evidence="6">
    <location>
        <begin position="49"/>
        <end position="113"/>
    </location>
</feature>
<dbReference type="Gene3D" id="3.10.250.10">
    <property type="entry name" value="SRCR-like domain"/>
    <property type="match status" value="2"/>
</dbReference>
<feature type="disulfide bond" evidence="6">
    <location>
        <begin position="93"/>
        <end position="103"/>
    </location>
</feature>
<dbReference type="InterPro" id="IPR013783">
    <property type="entry name" value="Ig-like_fold"/>
</dbReference>
<dbReference type="SUPFAM" id="SSF56487">
    <property type="entry name" value="SRCR-like"/>
    <property type="match status" value="2"/>
</dbReference>
<evidence type="ECO:0000256" key="4">
    <source>
        <dbReference type="ARBA" id="ARBA00023180"/>
    </source>
</evidence>
<feature type="disulfide bond" evidence="6">
    <location>
        <begin position="165"/>
        <end position="226"/>
    </location>
</feature>
<comment type="caution">
    <text evidence="12">The sequence shown here is derived from an EMBL/GenBank/DDBJ whole genome shotgun (WGS) entry which is preliminary data.</text>
</comment>
<feature type="disulfide bond" evidence="6">
    <location>
        <begin position="62"/>
        <end position="123"/>
    </location>
</feature>
<dbReference type="AlphaFoldDB" id="A0AAD7SKN3"/>
<evidence type="ECO:0000256" key="2">
    <source>
        <dbReference type="ARBA" id="ARBA00022737"/>
    </source>
</evidence>
<keyword evidence="2" id="KW-0677">Repeat</keyword>
<feature type="compositionally biased region" description="Polar residues" evidence="7">
    <location>
        <begin position="521"/>
        <end position="537"/>
    </location>
</feature>
<evidence type="ECO:0000256" key="6">
    <source>
        <dbReference type="PROSITE-ProRule" id="PRU00196"/>
    </source>
</evidence>
<evidence type="ECO:0000256" key="5">
    <source>
        <dbReference type="ARBA" id="ARBA00023319"/>
    </source>
</evidence>
<dbReference type="InterPro" id="IPR001190">
    <property type="entry name" value="SRCR"/>
</dbReference>
<dbReference type="PROSITE" id="PS00420">
    <property type="entry name" value="SRCR_1"/>
    <property type="match status" value="2"/>
</dbReference>
<dbReference type="GO" id="GO:0005886">
    <property type="term" value="C:plasma membrane"/>
    <property type="evidence" value="ECO:0007669"/>
    <property type="project" value="TreeGrafter"/>
</dbReference>
<feature type="transmembrane region" description="Helical" evidence="8">
    <location>
        <begin position="434"/>
        <end position="460"/>
    </location>
</feature>
<reference evidence="12" key="1">
    <citation type="journal article" date="2023" name="Science">
        <title>Genome structures resolve the early diversification of teleost fishes.</title>
        <authorList>
            <person name="Parey E."/>
            <person name="Louis A."/>
            <person name="Montfort J."/>
            <person name="Bouchez O."/>
            <person name="Roques C."/>
            <person name="Iampietro C."/>
            <person name="Lluch J."/>
            <person name="Castinel A."/>
            <person name="Donnadieu C."/>
            <person name="Desvignes T."/>
            <person name="Floi Bucao C."/>
            <person name="Jouanno E."/>
            <person name="Wen M."/>
            <person name="Mejri S."/>
            <person name="Dirks R."/>
            <person name="Jansen H."/>
            <person name="Henkel C."/>
            <person name="Chen W.J."/>
            <person name="Zahm M."/>
            <person name="Cabau C."/>
            <person name="Klopp C."/>
            <person name="Thompson A.W."/>
            <person name="Robinson-Rechavi M."/>
            <person name="Braasch I."/>
            <person name="Lecointre G."/>
            <person name="Bobe J."/>
            <person name="Postlethwait J.H."/>
            <person name="Berthelot C."/>
            <person name="Roest Crollius H."/>
            <person name="Guiguen Y."/>
        </authorList>
    </citation>
    <scope>NUCLEOTIDE SEQUENCE</scope>
    <source>
        <strain evidence="12">NC1722</strain>
    </source>
</reference>
<gene>
    <name evidence="12" type="ORF">AAFF_G00341440</name>
</gene>
<dbReference type="SUPFAM" id="SSF48726">
    <property type="entry name" value="Immunoglobulin"/>
    <property type="match status" value="2"/>
</dbReference>
<feature type="region of interest" description="Disordered" evidence="7">
    <location>
        <begin position="517"/>
        <end position="537"/>
    </location>
</feature>
<evidence type="ECO:0000259" key="11">
    <source>
        <dbReference type="PROSITE" id="PS50835"/>
    </source>
</evidence>
<evidence type="ECO:0000256" key="3">
    <source>
        <dbReference type="ARBA" id="ARBA00023157"/>
    </source>
</evidence>
<dbReference type="GO" id="GO:0031638">
    <property type="term" value="P:zymogen activation"/>
    <property type="evidence" value="ECO:0007669"/>
    <property type="project" value="TreeGrafter"/>
</dbReference>
<evidence type="ECO:0000259" key="10">
    <source>
        <dbReference type="PROSITE" id="PS50287"/>
    </source>
</evidence>
<accession>A0AAD7SKN3</accession>
<dbReference type="PANTHER" id="PTHR48071">
    <property type="entry name" value="SRCR DOMAIN-CONTAINING PROTEIN"/>
    <property type="match status" value="1"/>
</dbReference>
<dbReference type="FunFam" id="3.10.250.10:FF:000002">
    <property type="entry name" value="Scavenger receptor cysteine-rich type 1 protein M130"/>
    <property type="match status" value="1"/>
</dbReference>
<proteinExistence type="predicted"/>
<keyword evidence="8" id="KW-1133">Transmembrane helix</keyword>
<keyword evidence="13" id="KW-1185">Reference proteome</keyword>
<keyword evidence="1 9" id="KW-0732">Signal</keyword>
<dbReference type="PROSITE" id="PS50287">
    <property type="entry name" value="SRCR_2"/>
    <property type="match status" value="2"/>
</dbReference>
<dbReference type="PRINTS" id="PR00258">
    <property type="entry name" value="SPERACTRCPTR"/>
</dbReference>
<evidence type="ECO:0000256" key="8">
    <source>
        <dbReference type="SAM" id="Phobius"/>
    </source>
</evidence>
<feature type="domain" description="Ig-like" evidence="11">
    <location>
        <begin position="233"/>
        <end position="314"/>
    </location>
</feature>
<keyword evidence="5" id="KW-0393">Immunoglobulin domain</keyword>
<dbReference type="InterPro" id="IPR036179">
    <property type="entry name" value="Ig-like_dom_sf"/>
</dbReference>
<keyword evidence="3 6" id="KW-1015">Disulfide bond</keyword>
<dbReference type="EMBL" id="JAINUG010000054">
    <property type="protein sequence ID" value="KAJ8404371.1"/>
    <property type="molecule type" value="Genomic_DNA"/>
</dbReference>
<evidence type="ECO:0008006" key="14">
    <source>
        <dbReference type="Google" id="ProtNLM"/>
    </source>
</evidence>
<dbReference type="PROSITE" id="PS50835">
    <property type="entry name" value="IG_LIKE"/>
    <property type="match status" value="1"/>
</dbReference>
<sequence length="537" mass="58068">MLGMRLMAFVHILGMGSQADGARIRLANGSGRCSGRVEVYHSGEWGTVCDNSWDMKDATVVCRELGCGSAVSVHRDAHFGQGSEPTWMDDVVCTGNETSLIQCKHRGFGTEDCTHAEDAGVTCSYQIRLVNGTGRCSGRVEVYHSGKWGTVCDDFWDMKDAAVVCRELGCGSALYAHVKAHFGQGSEPTWLDDVACRGSECSLAQCKHPGFGNEDCTHAEDAGVTCSGNVEQPTLSQKSSYSLFSPGEEVQFRCAGVCSPIEFHLHKSGVGTPLAQVYQSSGTSAVMTVSNMDASHQGSYSCTYRIQGSRSAISSPHSNSLDITVVVLLQPNISLSDPAEAVTWGPQGPEVIRGHSFTITCSTAPQYPGGFFHLTIPGSNMTETAVNHYASFIFPAAEFSHQGNYSCVYSTTVSTRNFSSPGSESLPLIVRASLVLPVIIAVSAGLLLSVLLALIIFLVFRHRRRNQGRAQKKVSNAYATKAYSTRGETNEEEEEEEQDYVNVESFCANAFEEVEEDEDSTCSTDTNHNKRQNNVVI</sequence>
<evidence type="ECO:0000313" key="12">
    <source>
        <dbReference type="EMBL" id="KAJ8404371.1"/>
    </source>
</evidence>
<dbReference type="GO" id="GO:0004252">
    <property type="term" value="F:serine-type endopeptidase activity"/>
    <property type="evidence" value="ECO:0007669"/>
    <property type="project" value="TreeGrafter"/>
</dbReference>
<evidence type="ECO:0000256" key="1">
    <source>
        <dbReference type="ARBA" id="ARBA00022729"/>
    </source>
</evidence>